<organism evidence="3 4">
    <name type="scientific">Populus euphratica</name>
    <name type="common">Euphrates poplar</name>
    <dbReference type="NCBI Taxonomy" id="75702"/>
    <lineage>
        <taxon>Eukaryota</taxon>
        <taxon>Viridiplantae</taxon>
        <taxon>Streptophyta</taxon>
        <taxon>Embryophyta</taxon>
        <taxon>Tracheophyta</taxon>
        <taxon>Spermatophyta</taxon>
        <taxon>Magnoliopsida</taxon>
        <taxon>eudicotyledons</taxon>
        <taxon>Gunneridae</taxon>
        <taxon>Pentapetalae</taxon>
        <taxon>rosids</taxon>
        <taxon>fabids</taxon>
        <taxon>Malpighiales</taxon>
        <taxon>Salicaceae</taxon>
        <taxon>Saliceae</taxon>
        <taxon>Populus</taxon>
    </lineage>
</organism>
<evidence type="ECO:0000313" key="3">
    <source>
        <dbReference type="Proteomes" id="UP000694918"/>
    </source>
</evidence>
<dbReference type="CDD" id="cd00590">
    <property type="entry name" value="RRM_SF"/>
    <property type="match status" value="1"/>
</dbReference>
<dbReference type="InterPro" id="IPR043151">
    <property type="entry name" value="BAH_sf"/>
</dbReference>
<protein>
    <submittedName>
        <fullName evidence="4 5">Uncharacterized protein LOC105122325 isoform X1</fullName>
    </submittedName>
</protein>
<dbReference type="InterPro" id="IPR012677">
    <property type="entry name" value="Nucleotide-bd_a/b_plait_sf"/>
</dbReference>
<accession>A0AAJ6XHZ7</accession>
<dbReference type="InterPro" id="IPR001025">
    <property type="entry name" value="BAH_dom"/>
</dbReference>
<dbReference type="RefSeq" id="XP_011019673.1">
    <property type="nucleotide sequence ID" value="XM_011021371.1"/>
</dbReference>
<evidence type="ECO:0000313" key="5">
    <source>
        <dbReference type="RefSeq" id="XP_011019674.1"/>
    </source>
</evidence>
<feature type="compositionally biased region" description="Polar residues" evidence="1">
    <location>
        <begin position="366"/>
        <end position="381"/>
    </location>
</feature>
<dbReference type="PROSITE" id="PS51038">
    <property type="entry name" value="BAH"/>
    <property type="match status" value="1"/>
</dbReference>
<dbReference type="InterPro" id="IPR035979">
    <property type="entry name" value="RBD_domain_sf"/>
</dbReference>
<dbReference type="Proteomes" id="UP000694918">
    <property type="component" value="Unplaced"/>
</dbReference>
<feature type="compositionally biased region" description="Basic and acidic residues" evidence="1">
    <location>
        <begin position="421"/>
        <end position="433"/>
    </location>
</feature>
<dbReference type="FunFam" id="2.30.30.490:FF:000017">
    <property type="entry name" value="Bromo-adjacent homology (BAH) domain-containing protein"/>
    <property type="match status" value="1"/>
</dbReference>
<dbReference type="RefSeq" id="XP_011019674.1">
    <property type="nucleotide sequence ID" value="XM_011021372.1"/>
</dbReference>
<dbReference type="KEGG" id="peu:105122325"/>
<evidence type="ECO:0000313" key="4">
    <source>
        <dbReference type="RefSeq" id="XP_011019673.1"/>
    </source>
</evidence>
<evidence type="ECO:0000256" key="1">
    <source>
        <dbReference type="SAM" id="MobiDB-lite"/>
    </source>
</evidence>
<dbReference type="GO" id="GO:0003682">
    <property type="term" value="F:chromatin binding"/>
    <property type="evidence" value="ECO:0007669"/>
    <property type="project" value="InterPro"/>
</dbReference>
<dbReference type="PANTHER" id="PTHR47073:SF2">
    <property type="entry name" value="PROTEIN ANTI-SILENCING 1"/>
    <property type="match status" value="1"/>
</dbReference>
<feature type="compositionally biased region" description="Polar residues" evidence="1">
    <location>
        <begin position="263"/>
        <end position="277"/>
    </location>
</feature>
<dbReference type="SUPFAM" id="SSF54928">
    <property type="entry name" value="RNA-binding domain, RBD"/>
    <property type="match status" value="1"/>
</dbReference>
<feature type="region of interest" description="Disordered" evidence="1">
    <location>
        <begin position="357"/>
        <end position="464"/>
    </location>
</feature>
<feature type="compositionally biased region" description="Basic and acidic residues" evidence="1">
    <location>
        <begin position="382"/>
        <end position="397"/>
    </location>
</feature>
<dbReference type="Gene3D" id="2.30.30.490">
    <property type="match status" value="1"/>
</dbReference>
<dbReference type="Gene3D" id="3.30.70.330">
    <property type="match status" value="1"/>
</dbReference>
<feature type="region of interest" description="Disordered" evidence="1">
    <location>
        <begin position="246"/>
        <end position="282"/>
    </location>
</feature>
<feature type="domain" description="BAH" evidence="2">
    <location>
        <begin position="38"/>
        <end position="163"/>
    </location>
</feature>
<sequence>MVEAKKVENIEFKWGKQRGVGGKKKDVKFYESFSYDGVEYALYDSVYMYKEGEIEPYIGKLIKIWENADKTKKVKVLWFFCCREIANYLGDEKTAENELFLASGEGVGSTNVNPLEAIAGKCNVVCSSKDSRNPQPSDKELQEADFVFYRTFDVGNCRSLDKIDDKIAGIEVKFLLNRVGNQSSSGVPKLDSNKKEVSGNVVATNDTRILTRTESYLGEKAASSSHVKFNEVTKINDRLVDNSGEMASSSSKVKQISDIKPSLANQKSSPGENSASNLGLGEMTKVDKKEGIPSDIIASSSKDDVGWSKSKVDKVFADQVLIEEKVKVAKDCGDLDDGPSKKAKLDDLAKASYDNKVKGVQKASHDSNISNSKSVAQTTPASEDKSKPNLTKDHHENNSGLLKRPKPDEKLTRLANGKFPEASKRPKPDEKLARLANGKFPEASLRQPSEEGSKTNCQIQEVTRRPEADRSKWFRGLPWEERMQTAHEQGTLVLLQNLDPSYTSAEVEDIIWHAFKQSCTVKMIQRTALASPHSVVYAAGQAFVIFQKREVAEMAVAKLDEGCLMLSNGRYGFTPFQHWCTSIKYFLLSGSALPVEIPAKAFQFYQYYCPLQLKNYEVKPQTILHVSTWDNRGSPSWHLYFPLQSYIVFPFSCCDCSPFAWLTLFYRMAL</sequence>
<evidence type="ECO:0000259" key="2">
    <source>
        <dbReference type="PROSITE" id="PS51038"/>
    </source>
</evidence>
<gene>
    <name evidence="4 5" type="primary">LOC105122325</name>
</gene>
<proteinExistence type="predicted"/>
<dbReference type="SMART" id="SM00439">
    <property type="entry name" value="BAH"/>
    <property type="match status" value="1"/>
</dbReference>
<keyword evidence="3" id="KW-1185">Reference proteome</keyword>
<reference evidence="4 5" key="1">
    <citation type="submission" date="2025-04" db="UniProtKB">
        <authorList>
            <consortium name="RefSeq"/>
        </authorList>
    </citation>
    <scope>IDENTIFICATION</scope>
</reference>
<name>A0AAJ6XHZ7_POPEU</name>
<dbReference type="PANTHER" id="PTHR47073">
    <property type="entry name" value="PROTEIN ANTI-SILENCING 1"/>
    <property type="match status" value="1"/>
</dbReference>
<dbReference type="Pfam" id="PF01426">
    <property type="entry name" value="BAH"/>
    <property type="match status" value="1"/>
</dbReference>
<dbReference type="GeneID" id="105122325"/>
<dbReference type="AlphaFoldDB" id="A0AAJ6XHZ7"/>
<dbReference type="GO" id="GO:0003723">
    <property type="term" value="F:RNA binding"/>
    <property type="evidence" value="ECO:0007669"/>
    <property type="project" value="TreeGrafter"/>
</dbReference>